<protein>
    <submittedName>
        <fullName evidence="2">Uncharacterized protein</fullName>
    </submittedName>
</protein>
<accession>A0A397IMG0</accession>
<gene>
    <name evidence="2" type="ORF">Glove_227g85</name>
</gene>
<feature type="region of interest" description="Disordered" evidence="1">
    <location>
        <begin position="59"/>
        <end position="84"/>
    </location>
</feature>
<dbReference type="AlphaFoldDB" id="A0A397IMG0"/>
<sequence>MTEITIDNDDNNNNKDDDNNNNNNNNMIKERNKSERNYQFIFSLLAPQYEIYYIEMTIDNDDNNNNKDDDNNNNNNNNMIKERNKSERNYQFIFSLLAPQYEIYYIEMVLSIENIE</sequence>
<organism evidence="2 3">
    <name type="scientific">Diversispora epigaea</name>
    <dbReference type="NCBI Taxonomy" id="1348612"/>
    <lineage>
        <taxon>Eukaryota</taxon>
        <taxon>Fungi</taxon>
        <taxon>Fungi incertae sedis</taxon>
        <taxon>Mucoromycota</taxon>
        <taxon>Glomeromycotina</taxon>
        <taxon>Glomeromycetes</taxon>
        <taxon>Diversisporales</taxon>
        <taxon>Diversisporaceae</taxon>
        <taxon>Diversispora</taxon>
    </lineage>
</organism>
<keyword evidence="3" id="KW-1185">Reference proteome</keyword>
<reference evidence="2 3" key="1">
    <citation type="submission" date="2018-08" db="EMBL/GenBank/DDBJ databases">
        <title>Genome and evolution of the arbuscular mycorrhizal fungus Diversispora epigaea (formerly Glomus versiforme) and its bacterial endosymbionts.</title>
        <authorList>
            <person name="Sun X."/>
            <person name="Fei Z."/>
            <person name="Harrison M."/>
        </authorList>
    </citation>
    <scope>NUCLEOTIDE SEQUENCE [LARGE SCALE GENOMIC DNA]</scope>
    <source>
        <strain evidence="2 3">IT104</strain>
    </source>
</reference>
<evidence type="ECO:0000313" key="2">
    <source>
        <dbReference type="EMBL" id="RHZ74183.1"/>
    </source>
</evidence>
<dbReference type="Proteomes" id="UP000266861">
    <property type="component" value="Unassembled WGS sequence"/>
</dbReference>
<name>A0A397IMG0_9GLOM</name>
<dbReference type="EMBL" id="PQFF01000210">
    <property type="protein sequence ID" value="RHZ74183.1"/>
    <property type="molecule type" value="Genomic_DNA"/>
</dbReference>
<evidence type="ECO:0000313" key="3">
    <source>
        <dbReference type="Proteomes" id="UP000266861"/>
    </source>
</evidence>
<proteinExistence type="predicted"/>
<feature type="region of interest" description="Disordered" evidence="1">
    <location>
        <begin position="1"/>
        <end position="32"/>
    </location>
</feature>
<comment type="caution">
    <text evidence="2">The sequence shown here is derived from an EMBL/GenBank/DDBJ whole genome shotgun (WGS) entry which is preliminary data.</text>
</comment>
<feature type="compositionally biased region" description="Acidic residues" evidence="1">
    <location>
        <begin position="1"/>
        <end position="10"/>
    </location>
</feature>
<evidence type="ECO:0000256" key="1">
    <source>
        <dbReference type="SAM" id="MobiDB-lite"/>
    </source>
</evidence>